<feature type="compositionally biased region" description="Low complexity" evidence="8">
    <location>
        <begin position="1235"/>
        <end position="1267"/>
    </location>
</feature>
<dbReference type="Pfam" id="PF03828">
    <property type="entry name" value="PAP_assoc"/>
    <property type="match status" value="1"/>
</dbReference>
<name>A0A2V1E3B9_9PLEO</name>
<feature type="compositionally biased region" description="Polar residues" evidence="8">
    <location>
        <begin position="978"/>
        <end position="990"/>
    </location>
</feature>
<feature type="compositionally biased region" description="Low complexity" evidence="8">
    <location>
        <begin position="190"/>
        <end position="205"/>
    </location>
</feature>
<dbReference type="SUPFAM" id="SSF81631">
    <property type="entry name" value="PAP/OAS1 substrate-binding domain"/>
    <property type="match status" value="1"/>
</dbReference>
<dbReference type="Gene3D" id="1.10.1410.10">
    <property type="match status" value="1"/>
</dbReference>
<dbReference type="InterPro" id="IPR002058">
    <property type="entry name" value="PAP_assoc"/>
</dbReference>
<feature type="region of interest" description="Disordered" evidence="8">
    <location>
        <begin position="586"/>
        <end position="672"/>
    </location>
</feature>
<dbReference type="SUPFAM" id="SSF81301">
    <property type="entry name" value="Nucleotidyltransferase"/>
    <property type="match status" value="1"/>
</dbReference>
<dbReference type="Proteomes" id="UP000244855">
    <property type="component" value="Unassembled WGS sequence"/>
</dbReference>
<feature type="region of interest" description="Disordered" evidence="8">
    <location>
        <begin position="712"/>
        <end position="763"/>
    </location>
</feature>
<keyword evidence="6" id="KW-0479">Metal-binding</keyword>
<evidence type="ECO:0000256" key="5">
    <source>
        <dbReference type="ARBA" id="ARBA00022679"/>
    </source>
</evidence>
<evidence type="ECO:0000313" key="11">
    <source>
        <dbReference type="EMBL" id="PVI05027.1"/>
    </source>
</evidence>
<feature type="compositionally biased region" description="Polar residues" evidence="8">
    <location>
        <begin position="606"/>
        <end position="616"/>
    </location>
</feature>
<feature type="region of interest" description="Disordered" evidence="8">
    <location>
        <begin position="792"/>
        <end position="850"/>
    </location>
</feature>
<feature type="region of interest" description="Disordered" evidence="8">
    <location>
        <begin position="68"/>
        <end position="231"/>
    </location>
</feature>
<dbReference type="InterPro" id="IPR043519">
    <property type="entry name" value="NT_sf"/>
</dbReference>
<feature type="compositionally biased region" description="Polar residues" evidence="8">
    <location>
        <begin position="79"/>
        <end position="98"/>
    </location>
</feature>
<dbReference type="Gene3D" id="3.30.460.10">
    <property type="entry name" value="Beta Polymerase, domain 2"/>
    <property type="match status" value="1"/>
</dbReference>
<gene>
    <name evidence="11" type="ORF">DM02DRAFT_517753</name>
</gene>
<feature type="compositionally biased region" description="Low complexity" evidence="8">
    <location>
        <begin position="131"/>
        <end position="146"/>
    </location>
</feature>
<feature type="region of interest" description="Disordered" evidence="8">
    <location>
        <begin position="1"/>
        <end position="25"/>
    </location>
</feature>
<dbReference type="EC" id="2.7.7.19" evidence="4"/>
<evidence type="ECO:0000256" key="1">
    <source>
        <dbReference type="ARBA" id="ARBA00001936"/>
    </source>
</evidence>
<protein>
    <recommendedName>
        <fullName evidence="4">polynucleotide adenylyltransferase</fullName>
        <ecNumber evidence="4">2.7.7.19</ecNumber>
    </recommendedName>
</protein>
<dbReference type="PANTHER" id="PTHR12271:SF113">
    <property type="entry name" value="POLY(A) RNA POLYMERASE CID11"/>
    <property type="match status" value="1"/>
</dbReference>
<keyword evidence="12" id="KW-1185">Reference proteome</keyword>
<feature type="domain" description="Poly(A) RNA polymerase mitochondrial-like central palm" evidence="10">
    <location>
        <begin position="266"/>
        <end position="398"/>
    </location>
</feature>
<dbReference type="GO" id="GO:0010605">
    <property type="term" value="P:negative regulation of macromolecule metabolic process"/>
    <property type="evidence" value="ECO:0007669"/>
    <property type="project" value="UniProtKB-ARBA"/>
</dbReference>
<comment type="cofactor">
    <cofactor evidence="1">
        <name>Mn(2+)</name>
        <dbReference type="ChEBI" id="CHEBI:29035"/>
    </cofactor>
</comment>
<organism evidence="11 12">
    <name type="scientific">Periconia macrospinosa</name>
    <dbReference type="NCBI Taxonomy" id="97972"/>
    <lineage>
        <taxon>Eukaryota</taxon>
        <taxon>Fungi</taxon>
        <taxon>Dikarya</taxon>
        <taxon>Ascomycota</taxon>
        <taxon>Pezizomycotina</taxon>
        <taxon>Dothideomycetes</taxon>
        <taxon>Pleosporomycetidae</taxon>
        <taxon>Pleosporales</taxon>
        <taxon>Massarineae</taxon>
        <taxon>Periconiaceae</taxon>
        <taxon>Periconia</taxon>
    </lineage>
</organism>
<dbReference type="Pfam" id="PF22600">
    <property type="entry name" value="MTPAP-like_central"/>
    <property type="match status" value="1"/>
</dbReference>
<evidence type="ECO:0000256" key="6">
    <source>
        <dbReference type="ARBA" id="ARBA00022723"/>
    </source>
</evidence>
<evidence type="ECO:0000259" key="9">
    <source>
        <dbReference type="Pfam" id="PF03828"/>
    </source>
</evidence>
<dbReference type="STRING" id="97972.A0A2V1E3B9"/>
<feature type="compositionally biased region" description="Polar residues" evidence="8">
    <location>
        <begin position="792"/>
        <end position="816"/>
    </location>
</feature>
<sequence length="1306" mass="143167">MSACHPYEDHHLPIHSDHSKPRERVPVARQSAAFLRPYPHIQYSLNPLLQPANLSSLLSLPPLWAAVPSSSPSPPFSNVHSTQSPPTVTVSPHRQSPTSERDPPRPTVAKKSTPKSAPASRQLDGNKGAESSTVPTSTPPMTSKTMGSKREDLGPSYASRLQRPSIVSHHSNSVPSTPVQNARQYESRSRSPSPSGGLGSHSPRSVASEANSTMPTLRPPGRTVRCPYETNVANGRRRVPYVLSDPLPAPKDEPKLALDPQEDDKLTGDMRAMYDRLQPSKENTQRRDELVAKLQRILETEFPGNEFKVHVFGSSGNMLYTSESDVDVCIQTPMTKLEEMHGLAAALAKHGMERVVCIPQAKVRIVKIWDPVLKLACDMNVNNTLALENTRLIKTYVQIDERVRQLGMIVKYWTKQRILNDAAFGGTISSYTWICMILNFLQTRDPPIIPSLHKHPHKAAADPATGKPKSDFADDLSQLVGFGEKNKESLGQLLFHFFRRYGYEIDYEKSVVSVREGCLLPRETKNWHRAGLQKEALNRLCVEEPFNTERNLGNSADDYSWRGIHVELRRAFDLLADGQQLEKSCEQYEFPPEEKSSTPLFKKPQPTKTTLTSSVPIRSGRGGGGHRGGRGNYKGGNGSYGRRASSGASFNRPPFLNSPPIPTMPGQQDYFQRDYPRGLNEQLHDQLSLQYQMLEMQSNSLRQHLAAQQRAQHAQQAQQAQHVQAAQMHAQAVAHAQAQQHGRGATSTGGSPQKSPYLNGRSSPHLADAMLPASAFPHGFLYPYAAFFDPTQANQPMSQDGSRTNPSSPSLTNSVPTLRRQVHRPSNASDAGSLRSHSQPPRGLPAQGVIPGYPPIPQYYDPSAFVGYPIARSTTQEAPASSPPTVTEAPVPASQVPNYPEVQPPSEDVPPKEYVGYYLDEPPTPRPLQEYAVSQIPSFSELAQRRRRVSSEITQPLLNTALRRVSRSPSPLGGHMRSYSSNVALPSSGKTEPRKERTDSARLPLDNGPVIVNGSYPVASHESRTRSGTVDSIPSADVAGLPPVGMYANPEQYRMVDPQERKDLAVNEIKQQKPEEILEPSIVNGSMNGFSPMDLNGLSQSVGGGQQAFPTLPEGWMNYNLSNGNAAERSEEVSPTRVPPQQWRPAPYGNGMTALDTINTPRTVPQEVKSATLPLLSPVFETRTPSPTLSRQAHPNKTTNGTKGQAKENNNHNRRASHSPAQASAPKDNRNNHPKGGAQANEKNNGNNNANNKATASNNNNNNSNSNTWQHPGPKGKRKKKGGNKANENKTSGEPLPANAADRKGG</sequence>
<feature type="domain" description="PAP-associated" evidence="9">
    <location>
        <begin position="489"/>
        <end position="549"/>
    </location>
</feature>
<dbReference type="OrthoDB" id="2274644at2759"/>
<dbReference type="PANTHER" id="PTHR12271">
    <property type="entry name" value="POLY A POLYMERASE CID PAP -RELATED"/>
    <property type="match status" value="1"/>
</dbReference>
<feature type="compositionally biased region" description="Low complexity" evidence="8">
    <location>
        <begin position="712"/>
        <end position="741"/>
    </location>
</feature>
<proteinExistence type="inferred from homology"/>
<accession>A0A2V1E3B9</accession>
<feature type="region of interest" description="Disordered" evidence="8">
    <location>
        <begin position="961"/>
        <end position="1043"/>
    </location>
</feature>
<feature type="region of interest" description="Disordered" evidence="8">
    <location>
        <begin position="1123"/>
        <end position="1306"/>
    </location>
</feature>
<feature type="compositionally biased region" description="Basic residues" evidence="8">
    <location>
        <begin position="1274"/>
        <end position="1283"/>
    </location>
</feature>
<dbReference type="GO" id="GO:0046872">
    <property type="term" value="F:metal ion binding"/>
    <property type="evidence" value="ECO:0007669"/>
    <property type="project" value="UniProtKB-KW"/>
</dbReference>
<evidence type="ECO:0000256" key="8">
    <source>
        <dbReference type="SAM" id="MobiDB-lite"/>
    </source>
</evidence>
<feature type="compositionally biased region" description="Polar residues" evidence="8">
    <location>
        <begin position="168"/>
        <end position="184"/>
    </location>
</feature>
<dbReference type="GO" id="GO:0031123">
    <property type="term" value="P:RNA 3'-end processing"/>
    <property type="evidence" value="ECO:0007669"/>
    <property type="project" value="TreeGrafter"/>
</dbReference>
<evidence type="ECO:0000256" key="2">
    <source>
        <dbReference type="ARBA" id="ARBA00001946"/>
    </source>
</evidence>
<feature type="region of interest" description="Disordered" evidence="8">
    <location>
        <begin position="875"/>
        <end position="908"/>
    </location>
</feature>
<keyword evidence="7" id="KW-0460">Magnesium</keyword>
<comment type="similarity">
    <text evidence="3">Belongs to the DNA polymerase type-B-like family.</text>
</comment>
<feature type="compositionally biased region" description="Low complexity" evidence="8">
    <location>
        <begin position="640"/>
        <end position="649"/>
    </location>
</feature>
<feature type="compositionally biased region" description="Polar residues" evidence="8">
    <location>
        <begin position="824"/>
        <end position="839"/>
    </location>
</feature>
<evidence type="ECO:0000256" key="7">
    <source>
        <dbReference type="ARBA" id="ARBA00022842"/>
    </source>
</evidence>
<reference evidence="11 12" key="1">
    <citation type="journal article" date="2018" name="Sci. Rep.">
        <title>Comparative genomics provides insights into the lifestyle and reveals functional heterogeneity of dark septate endophytic fungi.</title>
        <authorList>
            <person name="Knapp D.G."/>
            <person name="Nemeth J.B."/>
            <person name="Barry K."/>
            <person name="Hainaut M."/>
            <person name="Henrissat B."/>
            <person name="Johnson J."/>
            <person name="Kuo A."/>
            <person name="Lim J.H.P."/>
            <person name="Lipzen A."/>
            <person name="Nolan M."/>
            <person name="Ohm R.A."/>
            <person name="Tamas L."/>
            <person name="Grigoriev I.V."/>
            <person name="Spatafora J.W."/>
            <person name="Nagy L.G."/>
            <person name="Kovacs G.M."/>
        </authorList>
    </citation>
    <scope>NUCLEOTIDE SEQUENCE [LARGE SCALE GENOMIC DNA]</scope>
    <source>
        <strain evidence="11 12">DSE2036</strain>
    </source>
</reference>
<comment type="cofactor">
    <cofactor evidence="2">
        <name>Mg(2+)</name>
        <dbReference type="ChEBI" id="CHEBI:18420"/>
    </cofactor>
</comment>
<evidence type="ECO:0000313" key="12">
    <source>
        <dbReference type="Proteomes" id="UP000244855"/>
    </source>
</evidence>
<feature type="compositionally biased region" description="Basic and acidic residues" evidence="8">
    <location>
        <begin position="991"/>
        <end position="1000"/>
    </location>
</feature>
<evidence type="ECO:0000259" key="10">
    <source>
        <dbReference type="Pfam" id="PF22600"/>
    </source>
</evidence>
<keyword evidence="5" id="KW-0808">Transferase</keyword>
<feature type="compositionally biased region" description="Gly residues" evidence="8">
    <location>
        <begin position="620"/>
        <end position="639"/>
    </location>
</feature>
<feature type="compositionally biased region" description="Polar residues" evidence="8">
    <location>
        <begin position="875"/>
        <end position="885"/>
    </location>
</feature>
<dbReference type="CDD" id="cd05402">
    <property type="entry name" value="NT_PAP_TUTase"/>
    <property type="match status" value="1"/>
</dbReference>
<dbReference type="EMBL" id="KZ805317">
    <property type="protein sequence ID" value="PVI05027.1"/>
    <property type="molecule type" value="Genomic_DNA"/>
</dbReference>
<dbReference type="InterPro" id="IPR054708">
    <property type="entry name" value="MTPAP-like_central"/>
</dbReference>
<feature type="compositionally biased region" description="Polar residues" evidence="8">
    <location>
        <begin position="745"/>
        <end position="762"/>
    </location>
</feature>
<evidence type="ECO:0000256" key="3">
    <source>
        <dbReference type="ARBA" id="ARBA00008593"/>
    </source>
</evidence>
<evidence type="ECO:0000256" key="4">
    <source>
        <dbReference type="ARBA" id="ARBA00012388"/>
    </source>
</evidence>
<feature type="compositionally biased region" description="Polar residues" evidence="8">
    <location>
        <begin position="1183"/>
        <end position="1203"/>
    </location>
</feature>
<dbReference type="GO" id="GO:1990817">
    <property type="term" value="F:poly(A) RNA polymerase activity"/>
    <property type="evidence" value="ECO:0007669"/>
    <property type="project" value="UniProtKB-EC"/>
</dbReference>